<dbReference type="Gene3D" id="1.20.1280.50">
    <property type="match status" value="1"/>
</dbReference>
<dbReference type="Gene3D" id="3.80.10.10">
    <property type="entry name" value="Ribonuclease Inhibitor"/>
    <property type="match status" value="1"/>
</dbReference>
<dbReference type="AlphaFoldDB" id="A0A4Z0A8L2"/>
<dbReference type="EMBL" id="SFCI01000160">
    <property type="protein sequence ID" value="TFY81928.1"/>
    <property type="molecule type" value="Genomic_DNA"/>
</dbReference>
<sequence length="573" mass="64116">MPPQPPPDDIADGTLAPWMLPNPPNANDVRMTMSHSRMLNTQGVTARDDAIIDDARSRIDRKLQDITNILILGKKCRNSLAHVSRLPTEVLASIFMILADLDPPMRVARSPGESVESVLYKRLGWIRTTHVCTSWRQQALTRSGLWKNIAVGFTPHWMVELMHRSRPVPFVLNMSVTNDVERDPVRNVVEVVSTPDTMARLKVLHVKTLFLEYMNSLLDTLVYPAPLLEDLELHTGIYVGSSSRPIPGTAFNSTMPKLRRLALEDCMPSSWDMPYLRNLTSLELTNIRQTTQCLITISDCLEMLSHSPHLELLILKDAFNLSEGRNYDGPPIALDRLSKLNLKCAVPELIQILRTLQVPVTSTVEIGFFGLHDGLSDLIKFLHPFSGAGVNHSWRMMIICNESENVPWHFLKLSIVCEGPFEGWEDSLLKIRENMRMNDVAVLALGGDAIGRLKKKRLQSILRCMPALWALRLVGQATGNAVALLQKPVANGKGGEKAICPALTSLSINGVRLSEMGLDSQTYCAMLLAVLQARQALEVPNIVVLELLKCDYEGFFLVEKLREHVPHLTIEPY</sequence>
<dbReference type="InterPro" id="IPR032675">
    <property type="entry name" value="LRR_dom_sf"/>
</dbReference>
<dbReference type="SUPFAM" id="SSF52047">
    <property type="entry name" value="RNI-like"/>
    <property type="match status" value="1"/>
</dbReference>
<accession>A0A4Z0A8L2</accession>
<reference evidence="1 2" key="1">
    <citation type="submission" date="2019-02" db="EMBL/GenBank/DDBJ databases">
        <title>Genome sequencing of the rare red list fungi Hericium alpestre (H. flagellum).</title>
        <authorList>
            <person name="Buettner E."/>
            <person name="Kellner H."/>
        </authorList>
    </citation>
    <scope>NUCLEOTIDE SEQUENCE [LARGE SCALE GENOMIC DNA]</scope>
    <source>
        <strain evidence="1 2">DSM 108284</strain>
    </source>
</reference>
<protein>
    <submittedName>
        <fullName evidence="1">Uncharacterized protein</fullName>
    </submittedName>
</protein>
<dbReference type="Proteomes" id="UP000298061">
    <property type="component" value="Unassembled WGS sequence"/>
</dbReference>
<proteinExistence type="predicted"/>
<dbReference type="PANTHER" id="PTHR38926">
    <property type="entry name" value="F-BOX DOMAIN CONTAINING PROTEIN, EXPRESSED"/>
    <property type="match status" value="1"/>
</dbReference>
<name>A0A4Z0A8L2_9AGAM</name>
<comment type="caution">
    <text evidence="1">The sequence shown here is derived from an EMBL/GenBank/DDBJ whole genome shotgun (WGS) entry which is preliminary data.</text>
</comment>
<dbReference type="PANTHER" id="PTHR38926:SF5">
    <property type="entry name" value="F-BOX AND LEUCINE-RICH REPEAT PROTEIN 6"/>
    <property type="match status" value="1"/>
</dbReference>
<organism evidence="1 2">
    <name type="scientific">Hericium alpestre</name>
    <dbReference type="NCBI Taxonomy" id="135208"/>
    <lineage>
        <taxon>Eukaryota</taxon>
        <taxon>Fungi</taxon>
        <taxon>Dikarya</taxon>
        <taxon>Basidiomycota</taxon>
        <taxon>Agaricomycotina</taxon>
        <taxon>Agaricomycetes</taxon>
        <taxon>Russulales</taxon>
        <taxon>Hericiaceae</taxon>
        <taxon>Hericium</taxon>
    </lineage>
</organism>
<evidence type="ECO:0000313" key="2">
    <source>
        <dbReference type="Proteomes" id="UP000298061"/>
    </source>
</evidence>
<keyword evidence="2" id="KW-1185">Reference proteome</keyword>
<dbReference type="OrthoDB" id="3046437at2759"/>
<gene>
    <name evidence="1" type="ORF">EWM64_g2087</name>
</gene>
<evidence type="ECO:0000313" key="1">
    <source>
        <dbReference type="EMBL" id="TFY81928.1"/>
    </source>
</evidence>